<proteinExistence type="predicted"/>
<feature type="compositionally biased region" description="Pro residues" evidence="1">
    <location>
        <begin position="528"/>
        <end position="542"/>
    </location>
</feature>
<accession>A0AAW2B4H2</accession>
<name>A0AAW2B4H2_CULAL</name>
<evidence type="ECO:0000313" key="2">
    <source>
        <dbReference type="EMBL" id="KAK9979684.1"/>
    </source>
</evidence>
<dbReference type="EMBL" id="JAWDJR010000002">
    <property type="protein sequence ID" value="KAK9979684.1"/>
    <property type="molecule type" value="Genomic_DNA"/>
</dbReference>
<gene>
    <name evidence="2" type="ORF">ABG768_013101</name>
</gene>
<evidence type="ECO:0000313" key="3">
    <source>
        <dbReference type="Proteomes" id="UP001479290"/>
    </source>
</evidence>
<reference evidence="2 3" key="1">
    <citation type="submission" date="2024-05" db="EMBL/GenBank/DDBJ databases">
        <title>A high-quality chromosomal-level genome assembly of Topmouth culter (Culter alburnus).</title>
        <authorList>
            <person name="Zhao H."/>
        </authorList>
    </citation>
    <scope>NUCLEOTIDE SEQUENCE [LARGE SCALE GENOMIC DNA]</scope>
    <source>
        <strain evidence="2">CATC2023</strain>
        <tissue evidence="2">Muscle</tissue>
    </source>
</reference>
<comment type="caution">
    <text evidence="2">The sequence shown here is derived from an EMBL/GenBank/DDBJ whole genome shotgun (WGS) entry which is preliminary data.</text>
</comment>
<sequence>MAFKEKQTLKCFLFIWLIFIKVSGFVVFNEGKKLMSVGPSNKNARSRQSFDRGNKKLKSGEQVGRLLIWQDQASNSHGDGSDRFSSDLGSQSRPDENEYQSDDSGWMKLQPLWGQVYVLNTLYTPTVERLLEMKPKVDCVGDLMKLTVHGQEAPFGSGFLIDRGSIPPLPLSRLPSDCGHRFLRTWRDFVFIIPYDGCYVSQERNTFILPLLWWGLPVKMSCSSQTSAQRAPTVSCYTNGMIVRLHREVSENLKIKVMNEWQPLLKVSARCGYSLVSHAESVVIHAPYMPCTEPKDGMFTLSMAVESEFNLSCPALSLNLPISVPDLAPENFTPTSMPHALVSSTLPPSTSSTIQKLPTPSFPYYIPGQPNFKPVPPNYSPNVPPMVVPQGPKIVGPPTAITQKPQATVYIKRPHTWYPWYPKPSFGLTPVPSQSTALPFPRKPLLPPTKAPKTTLAPLLKPTSIPQDKLMPTMPIVPPVQWVPRFPPRNLVYPSYPGKPGFVAPSSAVFPQDPYWPYSQTQTGPSKPHAPPKPESEPPIPAPARKAGPQHFHYPWYKPFPPRYSVMLPVPTKVSQINTVPTSGAVASNSTTQKSVVKGPTMSLDFDFAPSTDPTPSLPEFPEVNTPAPIKACLTPNCPTFCPGPPSISYHQHNHHHFGPPLPMPNLDISILTKIRGQMLSSPVISAGLTPFPLVQGLGYNYGPLSSQGATVRLASDGTAVQYLAENPIIKGTNAPDTSTLLTGPTICPSIFRKLESTTAFTQSTVKLANVSPVINPLGPSNGPVDEPRVYSNQSPKLAVNQAEMEQNVAPWGHHMQPMLVAPNNFPFFENMLHDISSKPTMPPAHDKKGNMNYGYQATYSNAKPPISDSPTKDSVSLLSLLQPSNNHNSFEPLTTPLQSEQISGKNLPVMNPWLYNPQSGESVLPVFRDTYWVPAVQSNQDALLSSYHPDGYMRHPSTVDQGMRRAGNYAN</sequence>
<organism evidence="2 3">
    <name type="scientific">Culter alburnus</name>
    <name type="common">Topmouth culter</name>
    <dbReference type="NCBI Taxonomy" id="194366"/>
    <lineage>
        <taxon>Eukaryota</taxon>
        <taxon>Metazoa</taxon>
        <taxon>Chordata</taxon>
        <taxon>Craniata</taxon>
        <taxon>Vertebrata</taxon>
        <taxon>Euteleostomi</taxon>
        <taxon>Actinopterygii</taxon>
        <taxon>Neopterygii</taxon>
        <taxon>Teleostei</taxon>
        <taxon>Ostariophysi</taxon>
        <taxon>Cypriniformes</taxon>
        <taxon>Xenocyprididae</taxon>
        <taxon>Xenocypridinae</taxon>
        <taxon>Culter</taxon>
    </lineage>
</organism>
<protein>
    <submittedName>
        <fullName evidence="2">Uncharacterized protein</fullName>
    </submittedName>
</protein>
<keyword evidence="3" id="KW-1185">Reference proteome</keyword>
<dbReference type="Proteomes" id="UP001479290">
    <property type="component" value="Unassembled WGS sequence"/>
</dbReference>
<feature type="region of interest" description="Disordered" evidence="1">
    <location>
        <begin position="514"/>
        <end position="547"/>
    </location>
</feature>
<feature type="region of interest" description="Disordered" evidence="1">
    <location>
        <begin position="73"/>
        <end position="103"/>
    </location>
</feature>
<dbReference type="AlphaFoldDB" id="A0AAW2B4H2"/>
<evidence type="ECO:0000256" key="1">
    <source>
        <dbReference type="SAM" id="MobiDB-lite"/>
    </source>
</evidence>